<dbReference type="GeneID" id="98665011"/>
<reference evidence="1 2" key="1">
    <citation type="submission" date="2016-10" db="EMBL/GenBank/DDBJ databases">
        <authorList>
            <person name="de Groot N.N."/>
        </authorList>
    </citation>
    <scope>NUCLEOTIDE SEQUENCE [LARGE SCALE GENOMIC DNA]</scope>
    <source>
        <strain evidence="1 2">CGMCC 1.8891</strain>
    </source>
</reference>
<proteinExistence type="predicted"/>
<keyword evidence="2" id="KW-1185">Reference proteome</keyword>
<dbReference type="OrthoDB" id="7872232at2"/>
<dbReference type="Proteomes" id="UP000183299">
    <property type="component" value="Unassembled WGS sequence"/>
</dbReference>
<evidence type="ECO:0000313" key="2">
    <source>
        <dbReference type="Proteomes" id="UP000183299"/>
    </source>
</evidence>
<organism evidence="1 2">
    <name type="scientific">Celeribacter halophilus</name>
    <dbReference type="NCBI Taxonomy" id="576117"/>
    <lineage>
        <taxon>Bacteria</taxon>
        <taxon>Pseudomonadati</taxon>
        <taxon>Pseudomonadota</taxon>
        <taxon>Alphaproteobacteria</taxon>
        <taxon>Rhodobacterales</taxon>
        <taxon>Roseobacteraceae</taxon>
        <taxon>Celeribacter</taxon>
    </lineage>
</organism>
<dbReference type="EMBL" id="FORY01000007">
    <property type="protein sequence ID" value="SFJ63122.1"/>
    <property type="molecule type" value="Genomic_DNA"/>
</dbReference>
<protein>
    <submittedName>
        <fullName evidence="1">Uncharacterized protein</fullName>
    </submittedName>
</protein>
<gene>
    <name evidence="1" type="ORF">SAMN04488138_107124</name>
</gene>
<evidence type="ECO:0000313" key="1">
    <source>
        <dbReference type="EMBL" id="SFJ63122.1"/>
    </source>
</evidence>
<accession>A0A1I3SY34</accession>
<name>A0A1I3SY34_9RHOB</name>
<dbReference type="AlphaFoldDB" id="A0A1I3SY34"/>
<dbReference type="RefSeq" id="WP_066604381.1">
    <property type="nucleotide sequence ID" value="NZ_FORY01000007.1"/>
</dbReference>
<sequence length="91" mass="9918">MTDYFAKARQGRINALNLHQSGAVMFFPEEMEEPVASARPDAEQIMTQRSKAMFVRSDATQAEAANVPCVPTEGRVAHDADAVANVLRLVA</sequence>